<protein>
    <submittedName>
        <fullName evidence="1">Uncharacterized protein</fullName>
    </submittedName>
</protein>
<proteinExistence type="predicted"/>
<accession>A0A0V0XWL7</accession>
<evidence type="ECO:0000313" key="1">
    <source>
        <dbReference type="EMBL" id="KRX92390.1"/>
    </source>
</evidence>
<gene>
    <name evidence="1" type="ORF">T4E_10395</name>
</gene>
<dbReference type="EMBL" id="JYDU01000113">
    <property type="protein sequence ID" value="KRX92390.1"/>
    <property type="molecule type" value="Genomic_DNA"/>
</dbReference>
<sequence>MTPASRLLGDRLIVGMVRVTRMCPWSKPNNVCCLKVPGGAFALCPECVVLSFSINVAHFTQSMPIHRKEQRIGGRDSVDSIAVQVIGDSLLDVEHAGFGGALHDVSNFYCILFASWLM</sequence>
<comment type="caution">
    <text evidence="1">The sequence shown here is derived from an EMBL/GenBank/DDBJ whole genome shotgun (WGS) entry which is preliminary data.</text>
</comment>
<dbReference type="AlphaFoldDB" id="A0A0V0XWL7"/>
<evidence type="ECO:0000313" key="2">
    <source>
        <dbReference type="Proteomes" id="UP000054815"/>
    </source>
</evidence>
<name>A0A0V0XWL7_TRIPS</name>
<organism evidence="1 2">
    <name type="scientific">Trichinella pseudospiralis</name>
    <name type="common">Parasitic roundworm</name>
    <dbReference type="NCBI Taxonomy" id="6337"/>
    <lineage>
        <taxon>Eukaryota</taxon>
        <taxon>Metazoa</taxon>
        <taxon>Ecdysozoa</taxon>
        <taxon>Nematoda</taxon>
        <taxon>Enoplea</taxon>
        <taxon>Dorylaimia</taxon>
        <taxon>Trichinellida</taxon>
        <taxon>Trichinellidae</taxon>
        <taxon>Trichinella</taxon>
    </lineage>
</organism>
<reference evidence="1 2" key="1">
    <citation type="submission" date="2015-01" db="EMBL/GenBank/DDBJ databases">
        <title>Evolution of Trichinella species and genotypes.</title>
        <authorList>
            <person name="Korhonen P.K."/>
            <person name="Edoardo P."/>
            <person name="Giuseppe L.R."/>
            <person name="Gasser R.B."/>
        </authorList>
    </citation>
    <scope>NUCLEOTIDE SEQUENCE [LARGE SCALE GENOMIC DNA]</scope>
    <source>
        <strain evidence="1">ISS141</strain>
    </source>
</reference>
<dbReference type="Proteomes" id="UP000054815">
    <property type="component" value="Unassembled WGS sequence"/>
</dbReference>